<keyword evidence="1" id="KW-0812">Transmembrane</keyword>
<keyword evidence="1" id="KW-0472">Membrane</keyword>
<feature type="transmembrane region" description="Helical" evidence="1">
    <location>
        <begin position="67"/>
        <end position="86"/>
    </location>
</feature>
<organism evidence="2 3">
    <name type="scientific">Cerasicoccus arenae</name>
    <dbReference type="NCBI Taxonomy" id="424488"/>
    <lineage>
        <taxon>Bacteria</taxon>
        <taxon>Pseudomonadati</taxon>
        <taxon>Verrucomicrobiota</taxon>
        <taxon>Opitutia</taxon>
        <taxon>Puniceicoccales</taxon>
        <taxon>Cerasicoccaceae</taxon>
        <taxon>Cerasicoccus</taxon>
    </lineage>
</organism>
<dbReference type="EMBL" id="BMXG01000016">
    <property type="protein sequence ID" value="GHC06961.1"/>
    <property type="molecule type" value="Genomic_DNA"/>
</dbReference>
<protein>
    <submittedName>
        <fullName evidence="2">Uncharacterized protein</fullName>
    </submittedName>
</protein>
<feature type="transmembrane region" description="Helical" evidence="1">
    <location>
        <begin position="6"/>
        <end position="26"/>
    </location>
</feature>
<proteinExistence type="predicted"/>
<dbReference type="AlphaFoldDB" id="A0A8J3GEX6"/>
<gene>
    <name evidence="2" type="ORF">GCM10007047_25030</name>
</gene>
<accession>A0A8J3GEX6</accession>
<keyword evidence="1" id="KW-1133">Transmembrane helix</keyword>
<reference evidence="2" key="1">
    <citation type="journal article" date="2014" name="Int. J. Syst. Evol. Microbiol.">
        <title>Complete genome sequence of Corynebacterium casei LMG S-19264T (=DSM 44701T), isolated from a smear-ripened cheese.</title>
        <authorList>
            <consortium name="US DOE Joint Genome Institute (JGI-PGF)"/>
            <person name="Walter F."/>
            <person name="Albersmeier A."/>
            <person name="Kalinowski J."/>
            <person name="Ruckert C."/>
        </authorList>
    </citation>
    <scope>NUCLEOTIDE SEQUENCE</scope>
    <source>
        <strain evidence="2">KCTC 12870</strain>
    </source>
</reference>
<evidence type="ECO:0000313" key="2">
    <source>
        <dbReference type="EMBL" id="GHC06961.1"/>
    </source>
</evidence>
<sequence>MNPAFPAELVTLLGSSMFGGLMKMWAMSNAARREERLLAMQALTEQAGHIDKARRYSNPGFQWTRRVIALTCVFTVVALPKIIAIWRPDILMQVGYPELEEGFWFFTNDVEKIHWKEVRGLTITPLDTHLLSAIVGLYFGGSLAGHNRV</sequence>
<dbReference type="Proteomes" id="UP000642829">
    <property type="component" value="Unassembled WGS sequence"/>
</dbReference>
<reference evidence="2" key="2">
    <citation type="submission" date="2020-09" db="EMBL/GenBank/DDBJ databases">
        <authorList>
            <person name="Sun Q."/>
            <person name="Kim S."/>
        </authorList>
    </citation>
    <scope>NUCLEOTIDE SEQUENCE</scope>
    <source>
        <strain evidence="2">KCTC 12870</strain>
    </source>
</reference>
<evidence type="ECO:0000313" key="3">
    <source>
        <dbReference type="Proteomes" id="UP000642829"/>
    </source>
</evidence>
<dbReference type="RefSeq" id="WP_189515697.1">
    <property type="nucleotide sequence ID" value="NZ_BMXG01000016.1"/>
</dbReference>
<comment type="caution">
    <text evidence="2">The sequence shown here is derived from an EMBL/GenBank/DDBJ whole genome shotgun (WGS) entry which is preliminary data.</text>
</comment>
<keyword evidence="3" id="KW-1185">Reference proteome</keyword>
<evidence type="ECO:0000256" key="1">
    <source>
        <dbReference type="SAM" id="Phobius"/>
    </source>
</evidence>
<name>A0A8J3GEX6_9BACT</name>